<reference evidence="2 3" key="1">
    <citation type="submission" date="2020-03" db="EMBL/GenBank/DDBJ databases">
        <authorList>
            <consortium name="Genoscope - CEA"/>
            <person name="William W."/>
        </authorList>
    </citation>
    <scope>NUCLEOTIDE SEQUENCE [LARGE SCALE GENOMIC DNA]</scope>
    <source>
        <strain evidence="3">DSM 16959</strain>
    </source>
</reference>
<protein>
    <recommendedName>
        <fullName evidence="4">Replication-relaxation</fullName>
    </recommendedName>
</protein>
<evidence type="ECO:0000313" key="3">
    <source>
        <dbReference type="Proteomes" id="UP000515733"/>
    </source>
</evidence>
<feature type="region of interest" description="Disordered" evidence="1">
    <location>
        <begin position="1"/>
        <end position="20"/>
    </location>
</feature>
<dbReference type="OrthoDB" id="8770153at2"/>
<feature type="compositionally biased region" description="Polar residues" evidence="1">
    <location>
        <begin position="1"/>
        <end position="13"/>
    </location>
</feature>
<dbReference type="RefSeq" id="WP_145770368.1">
    <property type="nucleotide sequence ID" value="NZ_LR778301.1"/>
</dbReference>
<sequence>MTNFLAASTTANQDRGPRGKAADHRLRAMIALSRLGYASTRQLARIVWGKITASSLRQAQRLIAVLSDERLIVVRRDSMACQQMVALTATGVRWLSFEIPGDKAHARDWLRHAHAHRTACNSVFAAIGAPAYGYTELEIQSQQAPCKSLYHKVPDLLIADSSGWTWVEVEHSYRSAKDFEKVIQWLRWVFNQENSPVREVWFVITRPGASTIGQRLRTALTHQDFRDGIPRQIRELDARILSRHIQIWKLDHDSLELEPVPLIRSVS</sequence>
<evidence type="ECO:0000313" key="2">
    <source>
        <dbReference type="EMBL" id="CAB1371004.1"/>
    </source>
</evidence>
<keyword evidence="3" id="KW-1185">Reference proteome</keyword>
<proteinExistence type="predicted"/>
<dbReference type="KEGG" id="doe:DENOEST_3850"/>
<gene>
    <name evidence="2" type="ORF">DENOEST_3850</name>
</gene>
<dbReference type="Proteomes" id="UP000515733">
    <property type="component" value="Chromosome"/>
</dbReference>
<dbReference type="EMBL" id="LR778301">
    <property type="protein sequence ID" value="CAB1371004.1"/>
    <property type="molecule type" value="Genomic_DNA"/>
</dbReference>
<organism evidence="2 3">
    <name type="scientific">Denitratisoma oestradiolicum</name>
    <dbReference type="NCBI Taxonomy" id="311182"/>
    <lineage>
        <taxon>Bacteria</taxon>
        <taxon>Pseudomonadati</taxon>
        <taxon>Pseudomonadota</taxon>
        <taxon>Betaproteobacteria</taxon>
        <taxon>Nitrosomonadales</taxon>
        <taxon>Sterolibacteriaceae</taxon>
        <taxon>Denitratisoma</taxon>
    </lineage>
</organism>
<evidence type="ECO:0008006" key="4">
    <source>
        <dbReference type="Google" id="ProtNLM"/>
    </source>
</evidence>
<accession>A0A6S6XYD3</accession>
<evidence type="ECO:0000256" key="1">
    <source>
        <dbReference type="SAM" id="MobiDB-lite"/>
    </source>
</evidence>
<dbReference type="AlphaFoldDB" id="A0A6S6XYD3"/>
<name>A0A6S6XYD3_9PROT</name>